<evidence type="ECO:0000256" key="10">
    <source>
        <dbReference type="ARBA" id="ARBA00022723"/>
    </source>
</evidence>
<keyword evidence="10" id="KW-0479">Metal-binding</keyword>
<keyword evidence="12" id="KW-0378">Hydrolase</keyword>
<evidence type="ECO:0000256" key="12">
    <source>
        <dbReference type="ARBA" id="ARBA00022801"/>
    </source>
</evidence>
<evidence type="ECO:0000256" key="6">
    <source>
        <dbReference type="ARBA" id="ARBA00012180"/>
    </source>
</evidence>
<reference evidence="18" key="1">
    <citation type="journal article" date="2022" name="Arch. Virol.">
        <title>Complete genome sequence of a distinct rosadnavirus isolated from Viola plants in China.</title>
        <authorList>
            <person name="Yang C."/>
            <person name="Zhang S."/>
            <person name="Sun J."/>
            <person name="Wang J."/>
            <person name="Zhang S."/>
            <person name="Cao M."/>
        </authorList>
    </citation>
    <scope>NUCLEOTIDE SEQUENCE</scope>
    <source>
        <strain evidence="18">JC-Cau-A</strain>
    </source>
</reference>
<evidence type="ECO:0000256" key="5">
    <source>
        <dbReference type="ARBA" id="ARBA00008884"/>
    </source>
</evidence>
<sequence length="151" mass="17306">MNEQWKSHKKQLKTEGVTSSLSDLTTEMITDQSEDMDQLIMEKMNQIRQLLDEIDIILKAKLLQEVPLLGTKLPVMNFSQTEPETSVSSTRPSAPPRKWYVVFKGRIPGVYNTWPEAQEQVSGFKGNLHQAFENEQEAYAIFHQYSSTNQG</sequence>
<comment type="cofactor">
    <cofactor evidence="1">
        <name>Mg(2+)</name>
        <dbReference type="ChEBI" id="CHEBI:18420"/>
    </cofactor>
</comment>
<comment type="subcellular location">
    <subcellularLocation>
        <location evidence="3">Host cytoplasm</location>
    </subcellularLocation>
</comment>
<dbReference type="GO" id="GO:0030430">
    <property type="term" value="C:host cell cytoplasm"/>
    <property type="evidence" value="ECO:0007669"/>
    <property type="project" value="UniProtKB-SubCell"/>
</dbReference>
<evidence type="ECO:0000256" key="15">
    <source>
        <dbReference type="ARBA" id="ARBA00023200"/>
    </source>
</evidence>
<name>A0A976QXZ2_9VIRU</name>
<keyword evidence="14" id="KW-0810">Translation regulation</keyword>
<proteinExistence type="inferred from homology"/>
<comment type="similarity">
    <text evidence="4">Belongs to the RNase H family.</text>
</comment>
<evidence type="ECO:0000256" key="16">
    <source>
        <dbReference type="ARBA" id="ARBA00030758"/>
    </source>
</evidence>
<dbReference type="InterPro" id="IPR037056">
    <property type="entry name" value="RNase_H1_N_sf"/>
</dbReference>
<protein>
    <recommendedName>
        <fullName evidence="7">Ribonuclease H</fullName>
        <ecNumber evidence="6">3.1.26.4</ecNumber>
    </recommendedName>
    <alternativeName>
        <fullName evidence="16">Inclusion body matrix protein</fullName>
    </alternativeName>
    <alternativeName>
        <fullName evidence="8">Transactivator/viroplasmin protein</fullName>
    </alternativeName>
</protein>
<evidence type="ECO:0000256" key="13">
    <source>
        <dbReference type="ARBA" id="ARBA00022842"/>
    </source>
</evidence>
<keyword evidence="9" id="KW-0540">Nuclease</keyword>
<evidence type="ECO:0000256" key="14">
    <source>
        <dbReference type="ARBA" id="ARBA00022845"/>
    </source>
</evidence>
<evidence type="ECO:0000259" key="17">
    <source>
        <dbReference type="Pfam" id="PF01693"/>
    </source>
</evidence>
<evidence type="ECO:0000256" key="11">
    <source>
        <dbReference type="ARBA" id="ARBA00022759"/>
    </source>
</evidence>
<dbReference type="EC" id="3.1.26.4" evidence="6"/>
<feature type="domain" description="Ribonuclease H1 N-terminal" evidence="17">
    <location>
        <begin position="98"/>
        <end position="139"/>
    </location>
</feature>
<comment type="similarity">
    <text evidence="5">Belongs to the caulimoviridae viroplasmin family.</text>
</comment>
<dbReference type="Gene3D" id="3.40.970.10">
    <property type="entry name" value="Ribonuclease H1, N-terminal domain"/>
    <property type="match status" value="1"/>
</dbReference>
<dbReference type="EMBL" id="MZ911846">
    <property type="protein sequence ID" value="UML14529.1"/>
    <property type="molecule type" value="Genomic_DNA"/>
</dbReference>
<evidence type="ECO:0000313" key="18">
    <source>
        <dbReference type="EMBL" id="UML14529.1"/>
    </source>
</evidence>
<evidence type="ECO:0000256" key="8">
    <source>
        <dbReference type="ARBA" id="ARBA00017800"/>
    </source>
</evidence>
<dbReference type="Pfam" id="PF01693">
    <property type="entry name" value="Cauli_VI"/>
    <property type="match status" value="1"/>
</dbReference>
<evidence type="ECO:0000256" key="4">
    <source>
        <dbReference type="ARBA" id="ARBA00005300"/>
    </source>
</evidence>
<dbReference type="InterPro" id="IPR011320">
    <property type="entry name" value="RNase_H1_N"/>
</dbReference>
<evidence type="ECO:0000256" key="3">
    <source>
        <dbReference type="ARBA" id="ARBA00004192"/>
    </source>
</evidence>
<dbReference type="GO" id="GO:0046872">
    <property type="term" value="F:metal ion binding"/>
    <property type="evidence" value="ECO:0007669"/>
    <property type="project" value="UniProtKB-KW"/>
</dbReference>
<comment type="function">
    <text evidence="2">Endonuclease that specifically degrades the RNA of RNA-DNA hybrids.</text>
</comment>
<organism evidence="18">
    <name type="scientific">Viola yellow mottle virus</name>
    <dbReference type="NCBI Taxonomy" id="2922803"/>
    <lineage>
        <taxon>Viruses</taxon>
        <taxon>Riboviria</taxon>
        <taxon>Pararnavirae</taxon>
        <taxon>Artverviricota</taxon>
        <taxon>Revtraviricetes</taxon>
        <taxon>Ortervirales</taxon>
        <taxon>Caulimoviridae</taxon>
        <taxon>Rosadnavirus</taxon>
        <taxon>Rosadnavirus maculaviolae</taxon>
    </lineage>
</organism>
<dbReference type="GO" id="GO:0004523">
    <property type="term" value="F:RNA-DNA hybrid ribonuclease activity"/>
    <property type="evidence" value="ECO:0007669"/>
    <property type="project" value="UniProtKB-EC"/>
</dbReference>
<accession>A0A976QXZ2</accession>
<dbReference type="SUPFAM" id="SSF55658">
    <property type="entry name" value="L9 N-domain-like"/>
    <property type="match status" value="1"/>
</dbReference>
<evidence type="ECO:0000256" key="9">
    <source>
        <dbReference type="ARBA" id="ARBA00022722"/>
    </source>
</evidence>
<evidence type="ECO:0000256" key="2">
    <source>
        <dbReference type="ARBA" id="ARBA00004065"/>
    </source>
</evidence>
<evidence type="ECO:0000256" key="7">
    <source>
        <dbReference type="ARBA" id="ARBA00017721"/>
    </source>
</evidence>
<keyword evidence="13" id="KW-0460">Magnesium</keyword>
<keyword evidence="15" id="KW-1035">Host cytoplasm</keyword>
<dbReference type="InterPro" id="IPR009027">
    <property type="entry name" value="Ribosomal_bL9/RNase_H1_N"/>
</dbReference>
<evidence type="ECO:0000256" key="1">
    <source>
        <dbReference type="ARBA" id="ARBA00001946"/>
    </source>
</evidence>
<keyword evidence="11" id="KW-0255">Endonuclease</keyword>
<dbReference type="FunFam" id="3.40.970.10:FF:000002">
    <property type="entry name" value="Ribonuclease H"/>
    <property type="match status" value="1"/>
</dbReference>